<sequence length="60" mass="6635">MKEGVGKWGVGKWGEQSCLLPIAYCLLPIAFCFSSPCLPSSQWSLIFDKLSFGELAQPIR</sequence>
<evidence type="ECO:0000313" key="1">
    <source>
        <dbReference type="EMBL" id="REJ41916.1"/>
    </source>
</evidence>
<comment type="caution">
    <text evidence="1">The sequence shown here is derived from an EMBL/GenBank/DDBJ whole genome shotgun (WGS) entry which is preliminary data.</text>
</comment>
<evidence type="ECO:0000313" key="2">
    <source>
        <dbReference type="Proteomes" id="UP000256873"/>
    </source>
</evidence>
<protein>
    <submittedName>
        <fullName evidence="1">Uncharacterized protein</fullName>
    </submittedName>
</protein>
<name>A0A3E0L3H9_9CHRO</name>
<gene>
    <name evidence="1" type="ORF">DWQ54_13450</name>
</gene>
<dbReference type="Proteomes" id="UP000256873">
    <property type="component" value="Unassembled WGS sequence"/>
</dbReference>
<organism evidence="1 2">
    <name type="scientific">Microcystis flos-aquae TF09</name>
    <dbReference type="NCBI Taxonomy" id="2060473"/>
    <lineage>
        <taxon>Bacteria</taxon>
        <taxon>Bacillati</taxon>
        <taxon>Cyanobacteriota</taxon>
        <taxon>Cyanophyceae</taxon>
        <taxon>Oscillatoriophycideae</taxon>
        <taxon>Chroococcales</taxon>
        <taxon>Microcystaceae</taxon>
        <taxon>Microcystis</taxon>
    </lineage>
</organism>
<dbReference type="EMBL" id="QQWC01000003">
    <property type="protein sequence ID" value="REJ41916.1"/>
    <property type="molecule type" value="Genomic_DNA"/>
</dbReference>
<reference evidence="1 2" key="1">
    <citation type="submission" date="2017-10" db="EMBL/GenBank/DDBJ databases">
        <title>A large-scale comparative metagenomic study reveals the eutrophication-driven functional interactions in six Microcystis-epibionts communities.</title>
        <authorList>
            <person name="Li Q."/>
            <person name="Lin F."/>
        </authorList>
    </citation>
    <scope>NUCLEOTIDE SEQUENCE [LARGE SCALE GENOMIC DNA]</scope>
    <source>
        <strain evidence="1">TF09</strain>
    </source>
</reference>
<dbReference type="AlphaFoldDB" id="A0A3E0L3H9"/>
<accession>A0A3E0L3H9</accession>
<proteinExistence type="predicted"/>